<dbReference type="Proteomes" id="UP001152531">
    <property type="component" value="Unassembled WGS sequence"/>
</dbReference>
<evidence type="ECO:0000313" key="1">
    <source>
        <dbReference type="EMBL" id="CAH6720714.1"/>
    </source>
</evidence>
<dbReference type="EMBL" id="CALSDN010000004">
    <property type="protein sequence ID" value="CAH6720714.1"/>
    <property type="molecule type" value="Genomic_DNA"/>
</dbReference>
<proteinExistence type="predicted"/>
<gene>
    <name evidence="1" type="ORF">CLIB1444_04S06260</name>
</gene>
<protein>
    <submittedName>
        <fullName evidence="1">U3 small nucleolar RNA-associated protein 22</fullName>
    </submittedName>
</protein>
<reference evidence="1" key="1">
    <citation type="submission" date="2022-06" db="EMBL/GenBank/DDBJ databases">
        <authorList>
            <person name="Legras J.-L."/>
            <person name="Devillers H."/>
            <person name="Grondin C."/>
        </authorList>
    </citation>
    <scope>NUCLEOTIDE SEQUENCE</scope>
    <source>
        <strain evidence="1">CLIB 1444</strain>
    </source>
</reference>
<accession>A0ACA9Y8E3</accession>
<keyword evidence="2" id="KW-1185">Reference proteome</keyword>
<comment type="caution">
    <text evidence="1">The sequence shown here is derived from an EMBL/GenBank/DDBJ whole genome shotgun (WGS) entry which is preliminary data.</text>
</comment>
<organism evidence="1 2">
    <name type="scientific">[Candida] jaroonii</name>
    <dbReference type="NCBI Taxonomy" id="467808"/>
    <lineage>
        <taxon>Eukaryota</taxon>
        <taxon>Fungi</taxon>
        <taxon>Dikarya</taxon>
        <taxon>Ascomycota</taxon>
        <taxon>Saccharomycotina</taxon>
        <taxon>Pichiomycetes</taxon>
        <taxon>Debaryomycetaceae</taxon>
        <taxon>Yamadazyma</taxon>
    </lineage>
</organism>
<evidence type="ECO:0000313" key="2">
    <source>
        <dbReference type="Proteomes" id="UP001152531"/>
    </source>
</evidence>
<sequence>MGKRKHSKVSEIENGDVEMTQSVEVEEPVENGGEMNESFDGNDNASESESEDLDQPQDQQPPKPQGRPTKKQKKQLSAQEIQVARETAELFKSNIFKLQIDELIKEVKLKDTHVTKIEKVLHKLHDLIKEIPPIENLSLEEIESRFTSKKVVIPFPDPKPTKLNYKFSYYPPEDVSLVGSFGLKTGILQQNGMSIDMALTMPKELFQPKDYLNYRILYKRAFYLGYLAENLISLTKKNNLPVKITYKYLNDDVLCPILRLESIKTDNPQDLCFHKTKFTINIILGFPYGIFDVKKLLPNKNCIRIQSDEEELPPTPLYNASILSSTSYDYYLKYLYISKKAAESFKDACILGKIWLNQRGFNSNFSKGGFGHFEFATLMSALLHGGGLNGNKILLHGFSSYQLFKGTIKYLATMDLSSGYLSFSSLIGESVASKYNQEGFNVPTIFDKNLKLNILWKMTNYSYSLLKRFASETLVLLNDVVKDRFDPILLHNVNQDYLKYDMVLNITVPDLEEFGPSEKITFLTLENFIMNKLYVILKRALGDRVLEISIKVDDFINSFSINKRKITSQSNNYTIGLIFNADECEKLVTKGPNNADEEGGALFRNFWGSKASLRRFKDGTIQNCVVWQYQQEPIVLSIIKYSLDNHFHEDISSHISTEINTFNKLLPIPLLPSGSNQSVTSTTAFTNLKTSFDSLSKVLSNLTLPLNIKAITPASASLRYTSVLQPVPFAVSNPDFWNECVLQFESSSRWPDEISALEKTKTALLLKILDLLNKESIYKAFITQDHSISGNNYITLLNILTPEGFGFKIRVLTERDEVLYLRAIDNASDKQKSRLQDIYLMFNKKYMGVVKHSRTITSLTHHYQFYSPTVRLFKYWLDSHLLLNQFSEELVELIALKPFVDPAPYSIPHSVENGFLKILNFLANWNWKDQSLILDLVKLNDTLDLNEGKLLEEFDSKNLSDKLSIQSYQLIEKNFEKIRKLDPSAIKTQLFIGSKDDPSGILWSNELTLPIASRLTSLARASMDLINSSGVTSQTIELLFTPVLKDYDFTMALKTNKLAVSAGVLPSTNSFKNLVNGPSSFPSDLINLYDLSMAFSEDLNRKFGSVIIFSSRKFGFLHSDGSNIITGLFIPSNLSKKKFKVNFGIHIKPVDKDEVVINKDSIMKQIELLGGDLIKDLTLVKSS</sequence>
<name>A0ACA9Y8E3_9ASCO</name>